<dbReference type="GO" id="GO:0008270">
    <property type="term" value="F:zinc ion binding"/>
    <property type="evidence" value="ECO:0007669"/>
    <property type="project" value="InterPro"/>
</dbReference>
<reference evidence="7 8" key="1">
    <citation type="journal article" date="2017" name="Front. Microbiol.">
        <title>Phaeobacter piscinae sp. nov., a species of the Roseobacter group and potential aquaculture probiont.</title>
        <authorList>
            <person name="Sonnenschein E.C."/>
            <person name="Phippen C.B.W."/>
            <person name="Nielsen K.F."/>
            <person name="Mateiu R.V."/>
            <person name="Melchiorsen J."/>
            <person name="Gram L."/>
            <person name="Overmann J."/>
            <person name="Freese H.M."/>
        </authorList>
    </citation>
    <scope>NUCLEOTIDE SEQUENCE [LARGE SCALE GENOMIC DNA]</scope>
    <source>
        <strain evidence="7 8">P63</strain>
    </source>
</reference>
<comment type="subcellular location">
    <subcellularLocation>
        <location evidence="2">Secreted</location>
    </subcellularLocation>
</comment>
<keyword evidence="5" id="KW-0677">Repeat</keyword>
<proteinExistence type="inferred from homology"/>
<dbReference type="Pfam" id="PF00353">
    <property type="entry name" value="HemolysinCabind"/>
    <property type="match status" value="2"/>
</dbReference>
<dbReference type="PROSITE" id="PS00330">
    <property type="entry name" value="HEMOLYSIN_CALCIUM"/>
    <property type="match status" value="1"/>
</dbReference>
<dbReference type="GO" id="GO:0006508">
    <property type="term" value="P:proteolysis"/>
    <property type="evidence" value="ECO:0007669"/>
    <property type="project" value="InterPro"/>
</dbReference>
<evidence type="ECO:0000256" key="3">
    <source>
        <dbReference type="ARBA" id="ARBA00009490"/>
    </source>
</evidence>
<dbReference type="InterPro" id="IPR011049">
    <property type="entry name" value="Serralysin-like_metalloprot_C"/>
</dbReference>
<organism evidence="7 8">
    <name type="scientific">Phaeobacter gallaeciensis</name>
    <dbReference type="NCBI Taxonomy" id="60890"/>
    <lineage>
        <taxon>Bacteria</taxon>
        <taxon>Pseudomonadati</taxon>
        <taxon>Pseudomonadota</taxon>
        <taxon>Alphaproteobacteria</taxon>
        <taxon>Rhodobacterales</taxon>
        <taxon>Roseobacteraceae</taxon>
        <taxon>Phaeobacter</taxon>
    </lineage>
</organism>
<dbReference type="SUPFAM" id="SSF51120">
    <property type="entry name" value="beta-Roll"/>
    <property type="match status" value="1"/>
</dbReference>
<dbReference type="Gene3D" id="2.150.10.10">
    <property type="entry name" value="Serralysin-like metalloprotease, C-terminal"/>
    <property type="match status" value="1"/>
</dbReference>
<evidence type="ECO:0000256" key="4">
    <source>
        <dbReference type="ARBA" id="ARBA00022525"/>
    </source>
</evidence>
<dbReference type="InterPro" id="IPR001343">
    <property type="entry name" value="Hemolysn_Ca-bd"/>
</dbReference>
<dbReference type="InterPro" id="IPR018511">
    <property type="entry name" value="Hemolysin-typ_Ca-bd_CS"/>
</dbReference>
<evidence type="ECO:0000256" key="1">
    <source>
        <dbReference type="ARBA" id="ARBA00001913"/>
    </source>
</evidence>
<feature type="domain" description="Peptidase metallopeptidase" evidence="6">
    <location>
        <begin position="94"/>
        <end position="264"/>
    </location>
</feature>
<protein>
    <submittedName>
        <fullName evidence="7">Serralysin</fullName>
    </submittedName>
</protein>
<dbReference type="PANTHER" id="PTHR38340:SF1">
    <property type="entry name" value="S-LAYER PROTEIN"/>
    <property type="match status" value="1"/>
</dbReference>
<dbReference type="GO" id="GO:0008237">
    <property type="term" value="F:metallopeptidase activity"/>
    <property type="evidence" value="ECO:0007669"/>
    <property type="project" value="InterPro"/>
</dbReference>
<dbReference type="InterPro" id="IPR013858">
    <property type="entry name" value="Peptidase_M10B_C"/>
</dbReference>
<keyword evidence="4" id="KW-0964">Secreted</keyword>
<dbReference type="InterPro" id="IPR006026">
    <property type="entry name" value="Peptidase_Metallo"/>
</dbReference>
<dbReference type="Proteomes" id="UP000217545">
    <property type="component" value="Chromosome"/>
</dbReference>
<dbReference type="InterPro" id="IPR024079">
    <property type="entry name" value="MetalloPept_cat_dom_sf"/>
</dbReference>
<dbReference type="PANTHER" id="PTHR38340">
    <property type="entry name" value="S-LAYER PROTEIN"/>
    <property type="match status" value="1"/>
</dbReference>
<evidence type="ECO:0000313" key="8">
    <source>
        <dbReference type="Proteomes" id="UP000217545"/>
    </source>
</evidence>
<dbReference type="InterPro" id="IPR034033">
    <property type="entry name" value="Serralysin-like"/>
</dbReference>
<name>A0AAC9Z7S8_9RHOB</name>
<accession>A0AAC9Z7S8</accession>
<dbReference type="EMBL" id="CP010784">
    <property type="protein sequence ID" value="ATF05317.1"/>
    <property type="molecule type" value="Genomic_DNA"/>
</dbReference>
<comment type="cofactor">
    <cofactor evidence="1">
        <name>Ca(2+)</name>
        <dbReference type="ChEBI" id="CHEBI:29108"/>
    </cofactor>
</comment>
<comment type="similarity">
    <text evidence="3">Belongs to the peptidase M10B family.</text>
</comment>
<dbReference type="AlphaFoldDB" id="A0AAC9Z7S8"/>
<evidence type="ECO:0000256" key="2">
    <source>
        <dbReference type="ARBA" id="ARBA00004613"/>
    </source>
</evidence>
<dbReference type="CDD" id="cd04277">
    <property type="entry name" value="ZnMc_serralysin_like"/>
    <property type="match status" value="1"/>
</dbReference>
<evidence type="ECO:0000259" key="6">
    <source>
        <dbReference type="SMART" id="SM00235"/>
    </source>
</evidence>
<dbReference type="GO" id="GO:0005509">
    <property type="term" value="F:calcium ion binding"/>
    <property type="evidence" value="ECO:0007669"/>
    <property type="project" value="InterPro"/>
</dbReference>
<dbReference type="Gene3D" id="3.40.390.10">
    <property type="entry name" value="Collagenase (Catalytic Domain)"/>
    <property type="match status" value="1"/>
</dbReference>
<gene>
    <name evidence="7" type="ORF">PhaeoP63_01229</name>
</gene>
<evidence type="ECO:0000313" key="7">
    <source>
        <dbReference type="EMBL" id="ATF05317.1"/>
    </source>
</evidence>
<dbReference type="PRINTS" id="PR00313">
    <property type="entry name" value="CABNDNGRPT"/>
</dbReference>
<dbReference type="GO" id="GO:0005615">
    <property type="term" value="C:extracellular space"/>
    <property type="evidence" value="ECO:0007669"/>
    <property type="project" value="InterPro"/>
</dbReference>
<dbReference type="SUPFAM" id="SSF55486">
    <property type="entry name" value="Metalloproteases ('zincins'), catalytic domain"/>
    <property type="match status" value="1"/>
</dbReference>
<evidence type="ECO:0000256" key="5">
    <source>
        <dbReference type="ARBA" id="ARBA00022737"/>
    </source>
</evidence>
<dbReference type="InterPro" id="IPR050557">
    <property type="entry name" value="RTX_toxin/Mannuronan_C5-epim"/>
</dbReference>
<dbReference type="SMART" id="SM00235">
    <property type="entry name" value="ZnMc"/>
    <property type="match status" value="1"/>
</dbReference>
<dbReference type="Pfam" id="PF08548">
    <property type="entry name" value="Peptidase_M10_C"/>
    <property type="match status" value="1"/>
</dbReference>
<sequence>MPPVEFQATIDAEHAKPKSIMANLQSICVTDTLICKSAQNRAETVEAAGILDVLTGVLVSPGSTNGNGTPPMLQPSQIIQAMQFDGFYTRNPMNGDDAPRLTITYQFAGNSAPGDLPTGSSYSGWQSFSAAEKAAFADAFAHIETFLNVDFVEVQGSSDPDMNLGSVTIPGSTVGVGGYSMSYRGNDITSWDGFAVFDNTLDMSQDNRESLILHELGHALGLQHTHDANLPEQYDSNLYSVMSYRENPVNGEDSDAMMLFDVLALQDIWGAADFNTGNTTYRGSRTDTVDVVWDTGGRDTFNASDRTNAVALDLREMHFSSFDAESDVTIAHGVTIENATGGRGRDRITGNDANNRLVGGGGRDTLRGDGGNDALNGNSGVDLLVGGGGNDRLNGAGGNDRLVGNSGADLFIFARKGGNDTIRDFQDDIDTLRIVGHGSKADVLARASEVGDDLYFDLEGNHSITLRNMTLEQISDDLLV</sequence>